<evidence type="ECO:0008006" key="3">
    <source>
        <dbReference type="Google" id="ProtNLM"/>
    </source>
</evidence>
<evidence type="ECO:0000313" key="2">
    <source>
        <dbReference type="Proteomes" id="UP000004926"/>
    </source>
</evidence>
<dbReference type="Pfam" id="PF13385">
    <property type="entry name" value="Laminin_G_3"/>
    <property type="match status" value="1"/>
</dbReference>
<accession>H5X7S8</accession>
<organism evidence="1 2">
    <name type="scientific">Saccharomonospora marina XMU15</name>
    <dbReference type="NCBI Taxonomy" id="882083"/>
    <lineage>
        <taxon>Bacteria</taxon>
        <taxon>Bacillati</taxon>
        <taxon>Actinomycetota</taxon>
        <taxon>Actinomycetes</taxon>
        <taxon>Pseudonocardiales</taxon>
        <taxon>Pseudonocardiaceae</taxon>
        <taxon>Saccharomonospora</taxon>
    </lineage>
</organism>
<dbReference type="eggNOG" id="COG3534">
    <property type="taxonomic scope" value="Bacteria"/>
</dbReference>
<evidence type="ECO:0000313" key="1">
    <source>
        <dbReference type="EMBL" id="EHR52428.1"/>
    </source>
</evidence>
<dbReference type="AlphaFoldDB" id="H5X7S8"/>
<gene>
    <name evidence="1" type="ORF">SacmaDRAFT_4236</name>
</gene>
<proteinExistence type="predicted"/>
<name>H5X7S8_9PSEU</name>
<dbReference type="InterPro" id="IPR013320">
    <property type="entry name" value="ConA-like_dom_sf"/>
</dbReference>
<protein>
    <recommendedName>
        <fullName evidence="3">LamG-like jellyroll fold domain-containing protein</fullName>
    </recommendedName>
</protein>
<dbReference type="SUPFAM" id="SSF49899">
    <property type="entry name" value="Concanavalin A-like lectins/glucanases"/>
    <property type="match status" value="1"/>
</dbReference>
<dbReference type="Proteomes" id="UP000004926">
    <property type="component" value="Chromosome"/>
</dbReference>
<dbReference type="Gene3D" id="2.60.120.200">
    <property type="match status" value="1"/>
</dbReference>
<keyword evidence="2" id="KW-1185">Reference proteome</keyword>
<dbReference type="RefSeq" id="WP_009155806.1">
    <property type="nucleotide sequence ID" value="NZ_CM001439.1"/>
</dbReference>
<reference evidence="1 2" key="1">
    <citation type="journal article" date="2012" name="Stand. Genomic Sci.">
        <title>Genome sequence of the ocean sediment bacterium Saccharomonospora marina type strain (XMU15(T)).</title>
        <authorList>
            <person name="Klenk H.P."/>
            <person name="Lu M."/>
            <person name="Lucas S."/>
            <person name="Lapidus A."/>
            <person name="Copeland A."/>
            <person name="Pitluck S."/>
            <person name="Goodwin L.A."/>
            <person name="Han C."/>
            <person name="Tapia R."/>
            <person name="Brambilla E.M."/>
            <person name="Potter G."/>
            <person name="Land M."/>
            <person name="Ivanova N."/>
            <person name="Rohde M."/>
            <person name="Goker M."/>
            <person name="Detter J.C."/>
            <person name="Li W.J."/>
            <person name="Kyrpides N.C."/>
            <person name="Woyke T."/>
        </authorList>
    </citation>
    <scope>NUCLEOTIDE SEQUENCE [LARGE SCALE GENOMIC DNA]</scope>
    <source>
        <strain evidence="1 2">XMU15</strain>
    </source>
</reference>
<dbReference type="EMBL" id="CM001439">
    <property type="protein sequence ID" value="EHR52428.1"/>
    <property type="molecule type" value="Genomic_DNA"/>
</dbReference>
<dbReference type="STRING" id="882083.SacmaDRAFT_4236"/>
<sequence>MTETNSAAAVTSDEPGAVRLAGWWKFDEGTGATADDSTGNGHRLTAIGNPQWTEGPTGGAIALDGTTQWLSGTTPVVASDRSFSVAAWVRLDSATIGAEAQLKPGDFAVTAVSMDGPSHSPFYLGARIGDADPASTDPKLRWCFTAAPVDGGPTGPVEWQKAWSAQPVGPAELDRWELLVGVYDLESAAVRIFVPGTGDHGVGELPGNWPAWRAEGGVGIGQARYLDAVADQWPGSVGAVRIYLGVLDEADARRLYEEDLAAQR</sequence>
<dbReference type="OrthoDB" id="324838at2"/>
<dbReference type="HOGENOM" id="CLU_1053309_0_0_11"/>